<feature type="compositionally biased region" description="Polar residues" evidence="1">
    <location>
        <begin position="559"/>
        <end position="583"/>
    </location>
</feature>
<accession>A0A1M2VG72</accession>
<protein>
    <recommendedName>
        <fullName evidence="2">Fungal-type protein kinase domain-containing protein</fullName>
    </recommendedName>
</protein>
<feature type="compositionally biased region" description="Polar residues" evidence="1">
    <location>
        <begin position="712"/>
        <end position="725"/>
    </location>
</feature>
<evidence type="ECO:0000313" key="4">
    <source>
        <dbReference type="Proteomes" id="UP000184267"/>
    </source>
</evidence>
<feature type="region of interest" description="Disordered" evidence="1">
    <location>
        <begin position="704"/>
        <end position="725"/>
    </location>
</feature>
<dbReference type="OMA" id="THHYTIV"/>
<dbReference type="InterPro" id="IPR008266">
    <property type="entry name" value="Tyr_kinase_AS"/>
</dbReference>
<dbReference type="EMBL" id="MNAD01001290">
    <property type="protein sequence ID" value="OJT06604.1"/>
    <property type="molecule type" value="Genomic_DNA"/>
</dbReference>
<reference evidence="3 4" key="1">
    <citation type="submission" date="2016-10" db="EMBL/GenBank/DDBJ databases">
        <title>Genome sequence of the basidiomycete white-rot fungus Trametes pubescens.</title>
        <authorList>
            <person name="Makela M.R."/>
            <person name="Granchi Z."/>
            <person name="Peng M."/>
            <person name="De Vries R.P."/>
            <person name="Grigoriev I."/>
            <person name="Riley R."/>
            <person name="Hilden K."/>
        </authorList>
    </citation>
    <scope>NUCLEOTIDE SEQUENCE [LARGE SCALE GENOMIC DNA]</scope>
    <source>
        <strain evidence="3 4">FBCC735</strain>
    </source>
</reference>
<dbReference type="InterPro" id="IPR011009">
    <property type="entry name" value="Kinase-like_dom_sf"/>
</dbReference>
<comment type="caution">
    <text evidence="3">The sequence shown here is derived from an EMBL/GenBank/DDBJ whole genome shotgun (WGS) entry which is preliminary data.</text>
</comment>
<evidence type="ECO:0000259" key="2">
    <source>
        <dbReference type="Pfam" id="PF17667"/>
    </source>
</evidence>
<proteinExistence type="predicted"/>
<sequence length="725" mass="81570">MLEESVEVCFDEMLDLFMPGENPGDVPFAKLFNNVPQVEGTEADIYSALIDAINRSDILQGYILTLHGASGDTQPDTIDGGMYATDSATNSNKPADWSTIELSFVCKVDDDANHGQPPSNEHIIGLERSLSHGTLVFDRQHRTHHYTIVIFGTLTRVVRLDRTGVIFTEKFDYTEEPAKLARFLWRFSRLSAIQRGHDPTAFRVLPGTLDYDLMVACAATRRPTGDYARVLFQESLADDWPWWRITVEDADGRRDFLVGKPTFIASGLVGRGTRGYLALDPCDPDHPIVFLKDCWRIVHERMQTEGAILSYLNGCGVTGSPTRLYDGDVGGQETVSQDVWKAKRVGEECRLKHYKHYRLVVKEVGIPLHKFETGQQLVFIFIDCLEALESAYLKAGVIHRDISSGNLLMLAREQDGNTVYEGLLTDWELSERIDYTSEAPRQRDRMVCPIVSALGQYLLTPLQGTWQFMSVNALNNPDKPVSIPDELESFFHALLWFAIRWLPHNCNDVGKFMLEYFDAGCTEDNKEYTCGAVKENAMNSSKGLRTNSSTPLRFLRQSLPKQTSEGPSTRLSTSSELSNSGEASASAVKAPKWPQADLHPIDAVFTGLLDWFHAAYQLANHRELEPTIIPTPQESLNEVQAARFKKFQLLLAQDSQPWSTALDPTPQQTRAALEVRAKKLESHKEMLKFLYSRVLIPNVWPEKGDKLPDQLARNSNPKKALRTSQ</sequence>
<keyword evidence="4" id="KW-1185">Reference proteome</keyword>
<dbReference type="Pfam" id="PF17667">
    <property type="entry name" value="Pkinase_fungal"/>
    <property type="match status" value="1"/>
</dbReference>
<dbReference type="PANTHER" id="PTHR38248:SF2">
    <property type="entry name" value="FUNK1 11"/>
    <property type="match status" value="1"/>
</dbReference>
<dbReference type="AlphaFoldDB" id="A0A1M2VG72"/>
<dbReference type="SUPFAM" id="SSF56112">
    <property type="entry name" value="Protein kinase-like (PK-like)"/>
    <property type="match status" value="1"/>
</dbReference>
<evidence type="ECO:0000313" key="3">
    <source>
        <dbReference type="EMBL" id="OJT06604.1"/>
    </source>
</evidence>
<feature type="domain" description="Fungal-type protein kinase" evidence="2">
    <location>
        <begin position="88"/>
        <end position="497"/>
    </location>
</feature>
<dbReference type="InterPro" id="IPR040976">
    <property type="entry name" value="Pkinase_fungal"/>
</dbReference>
<evidence type="ECO:0000256" key="1">
    <source>
        <dbReference type="SAM" id="MobiDB-lite"/>
    </source>
</evidence>
<dbReference type="OrthoDB" id="3265188at2759"/>
<dbReference type="PROSITE" id="PS00109">
    <property type="entry name" value="PROTEIN_KINASE_TYR"/>
    <property type="match status" value="1"/>
</dbReference>
<dbReference type="Proteomes" id="UP000184267">
    <property type="component" value="Unassembled WGS sequence"/>
</dbReference>
<dbReference type="GO" id="GO:0004672">
    <property type="term" value="F:protein kinase activity"/>
    <property type="evidence" value="ECO:0007669"/>
    <property type="project" value="InterPro"/>
</dbReference>
<organism evidence="3 4">
    <name type="scientific">Trametes pubescens</name>
    <name type="common">White-rot fungus</name>
    <dbReference type="NCBI Taxonomy" id="154538"/>
    <lineage>
        <taxon>Eukaryota</taxon>
        <taxon>Fungi</taxon>
        <taxon>Dikarya</taxon>
        <taxon>Basidiomycota</taxon>
        <taxon>Agaricomycotina</taxon>
        <taxon>Agaricomycetes</taxon>
        <taxon>Polyporales</taxon>
        <taxon>Polyporaceae</taxon>
        <taxon>Trametes</taxon>
    </lineage>
</organism>
<name>A0A1M2VG72_TRAPU</name>
<feature type="region of interest" description="Disordered" evidence="1">
    <location>
        <begin position="557"/>
        <end position="591"/>
    </location>
</feature>
<gene>
    <name evidence="3" type="ORF">TRAPUB_2531</name>
</gene>
<dbReference type="Gene3D" id="1.10.510.10">
    <property type="entry name" value="Transferase(Phosphotransferase) domain 1"/>
    <property type="match status" value="1"/>
</dbReference>
<dbReference type="PANTHER" id="PTHR38248">
    <property type="entry name" value="FUNK1 6"/>
    <property type="match status" value="1"/>
</dbReference>